<dbReference type="GO" id="GO:0016757">
    <property type="term" value="F:glycosyltransferase activity"/>
    <property type="evidence" value="ECO:0007669"/>
    <property type="project" value="InterPro"/>
</dbReference>
<dbReference type="OrthoDB" id="9810929at2"/>
<dbReference type="InterPro" id="IPR050194">
    <property type="entry name" value="Glycosyltransferase_grp1"/>
</dbReference>
<dbReference type="SUPFAM" id="SSF53756">
    <property type="entry name" value="UDP-Glycosyltransferase/glycogen phosphorylase"/>
    <property type="match status" value="1"/>
</dbReference>
<organism evidence="3 4">
    <name type="scientific">Salicibibacter halophilus</name>
    <dbReference type="NCBI Taxonomy" id="2502791"/>
    <lineage>
        <taxon>Bacteria</taxon>
        <taxon>Bacillati</taxon>
        <taxon>Bacillota</taxon>
        <taxon>Bacilli</taxon>
        <taxon>Bacillales</taxon>
        <taxon>Bacillaceae</taxon>
        <taxon>Salicibibacter</taxon>
    </lineage>
</organism>
<dbReference type="EMBL" id="CP035485">
    <property type="protein sequence ID" value="QDI89976.1"/>
    <property type="molecule type" value="Genomic_DNA"/>
</dbReference>
<keyword evidence="4" id="KW-1185">Reference proteome</keyword>
<dbReference type="PANTHER" id="PTHR45947">
    <property type="entry name" value="SULFOQUINOVOSYL TRANSFERASE SQD2"/>
    <property type="match status" value="1"/>
</dbReference>
<dbReference type="Proteomes" id="UP000319756">
    <property type="component" value="Chromosome"/>
</dbReference>
<evidence type="ECO:0000313" key="4">
    <source>
        <dbReference type="Proteomes" id="UP000319756"/>
    </source>
</evidence>
<dbReference type="InterPro" id="IPR023881">
    <property type="entry name" value="Thiol_BshA"/>
</dbReference>
<dbReference type="NCBIfam" id="TIGR03999">
    <property type="entry name" value="thiol_BshA"/>
    <property type="match status" value="1"/>
</dbReference>
<sequence>MRTLKIGITCYPTVGGSGVVATELGKRLAEKGHEIHFITSSLPFRLERAYANIYFHEVEVNQYQIFRYPPYDLTLASKMAEVTEKHGLDLLHVHYAVPHAVSAALAKDMSGGDVKVMTTLHGTDITVLAHDPSLQNIIRYGINRSDKVTAVSRFLVNQTRDQLDISRHMEPIYNFVPPRISVPANQHALRRWYGIKDDEDVIVHMSNFRPVKRVEDVIQAFCLIRKEKASKLLLIGDGQERHSIEKLVEAKGLYDDVLFLGNQSRIYELVSLADVMLLLSEKESFGLTALEAMAVGVPVIGTNIGGLPEVISDGETGIICPVYDYQAAARAALSVLNDQAMHRRMADAARARAFSAFNSETIVANYENLYAEMLELHEHHEQKQ</sequence>
<evidence type="ECO:0000259" key="2">
    <source>
        <dbReference type="Pfam" id="PF13439"/>
    </source>
</evidence>
<dbReference type="Pfam" id="PF00534">
    <property type="entry name" value="Glycos_transf_1"/>
    <property type="match status" value="1"/>
</dbReference>
<dbReference type="RefSeq" id="WP_142086661.1">
    <property type="nucleotide sequence ID" value="NZ_CP035485.1"/>
</dbReference>
<proteinExistence type="predicted"/>
<reference evidence="4" key="1">
    <citation type="submission" date="2019-01" db="EMBL/GenBank/DDBJ databases">
        <title>Genomic analysis of Salicibibacter sp. NKC3-5.</title>
        <authorList>
            <person name="Oh Y.J."/>
        </authorList>
    </citation>
    <scope>NUCLEOTIDE SEQUENCE [LARGE SCALE GENOMIC DNA]</scope>
    <source>
        <strain evidence="4">NKC3-5</strain>
    </source>
</reference>
<dbReference type="Pfam" id="PF13439">
    <property type="entry name" value="Glyco_transf_4"/>
    <property type="match status" value="1"/>
</dbReference>
<evidence type="ECO:0000313" key="3">
    <source>
        <dbReference type="EMBL" id="QDI89976.1"/>
    </source>
</evidence>
<dbReference type="InterPro" id="IPR001296">
    <property type="entry name" value="Glyco_trans_1"/>
</dbReference>
<gene>
    <name evidence="3" type="primary">bshA</name>
    <name evidence="3" type="ORF">EPH95_01320</name>
</gene>
<dbReference type="GO" id="GO:0071793">
    <property type="term" value="P:bacillithiol biosynthetic process"/>
    <property type="evidence" value="ECO:0007669"/>
    <property type="project" value="InterPro"/>
</dbReference>
<name>A0A514LDP0_9BACI</name>
<dbReference type="PANTHER" id="PTHR45947:SF3">
    <property type="entry name" value="SULFOQUINOVOSYL TRANSFERASE SQD2"/>
    <property type="match status" value="1"/>
</dbReference>
<dbReference type="KEGG" id="sale:EPH95_01320"/>
<dbReference type="Gene3D" id="3.40.50.2000">
    <property type="entry name" value="Glycogen Phosphorylase B"/>
    <property type="match status" value="2"/>
</dbReference>
<feature type="domain" description="Glycosyl transferase family 1" evidence="1">
    <location>
        <begin position="189"/>
        <end position="351"/>
    </location>
</feature>
<protein>
    <submittedName>
        <fullName evidence="3">N-acetyl-alpha-D-glucosaminyl L-malate synthase BshA</fullName>
    </submittedName>
</protein>
<accession>A0A514LDP0</accession>
<evidence type="ECO:0000259" key="1">
    <source>
        <dbReference type="Pfam" id="PF00534"/>
    </source>
</evidence>
<dbReference type="AlphaFoldDB" id="A0A514LDP0"/>
<feature type="domain" description="Glycosyltransferase subfamily 4-like N-terminal" evidence="2">
    <location>
        <begin position="14"/>
        <end position="177"/>
    </location>
</feature>
<dbReference type="InterPro" id="IPR028098">
    <property type="entry name" value="Glyco_trans_4-like_N"/>
</dbReference>